<feature type="domain" description="Ubiquitin-like" evidence="5">
    <location>
        <begin position="21"/>
        <end position="124"/>
    </location>
</feature>
<dbReference type="InterPro" id="IPR029071">
    <property type="entry name" value="Ubiquitin-like_domsf"/>
</dbReference>
<dbReference type="PROSITE" id="PS50053">
    <property type="entry name" value="UBIQUITIN_2"/>
    <property type="match status" value="1"/>
</dbReference>
<dbReference type="SMART" id="SM00213">
    <property type="entry name" value="UBQ"/>
    <property type="match status" value="1"/>
</dbReference>
<dbReference type="CDD" id="cd17039">
    <property type="entry name" value="Ubl_ubiquitin_like"/>
    <property type="match status" value="1"/>
</dbReference>
<evidence type="ECO:0000259" key="5">
    <source>
        <dbReference type="PROSITE" id="PS50053"/>
    </source>
</evidence>
<evidence type="ECO:0000256" key="4">
    <source>
        <dbReference type="PROSITE-ProRule" id="PRU00449"/>
    </source>
</evidence>
<sequence length="196" mass="21652">MYRTNSVSSLRSTSTEPDETMQIFIKDVSGHNSTYPPFRTSEPACTTSPSSVPKKLTKPAIPLTIPPNTTISTLRTLLSLRTSLPPSLRLVHAGKHLSSPSQTLQSYAIPPNSTLHMALPLRGGMPPRKIRCSFKACRDAAQRIVGDCGFCDGHFCGKHRLLEDHKCSGLEDCKKESHERNKERLESERTVAIRGI</sequence>
<keyword evidence="2 4" id="KW-0863">Zinc-finger</keyword>
<evidence type="ECO:0000313" key="7">
    <source>
        <dbReference type="EMBL" id="KAF2258528.1"/>
    </source>
</evidence>
<dbReference type="PROSITE" id="PS51039">
    <property type="entry name" value="ZF_AN1"/>
    <property type="match status" value="1"/>
</dbReference>
<evidence type="ECO:0000256" key="1">
    <source>
        <dbReference type="ARBA" id="ARBA00022723"/>
    </source>
</evidence>
<dbReference type="SUPFAM" id="SSF118310">
    <property type="entry name" value="AN1-like Zinc finger"/>
    <property type="match status" value="1"/>
</dbReference>
<dbReference type="Pfam" id="PF00240">
    <property type="entry name" value="ubiquitin"/>
    <property type="match status" value="1"/>
</dbReference>
<protein>
    <recommendedName>
        <fullName evidence="9">AN1-type zinc finger protein</fullName>
    </recommendedName>
</protein>
<evidence type="ECO:0008006" key="9">
    <source>
        <dbReference type="Google" id="ProtNLM"/>
    </source>
</evidence>
<dbReference type="SUPFAM" id="SSF54236">
    <property type="entry name" value="Ubiquitin-like"/>
    <property type="match status" value="1"/>
</dbReference>
<keyword evidence="1" id="KW-0479">Metal-binding</keyword>
<dbReference type="AlphaFoldDB" id="A0A9P4K0N2"/>
<dbReference type="Gene3D" id="3.10.20.90">
    <property type="entry name" value="Phosphatidylinositol 3-kinase Catalytic Subunit, Chain A, domain 1"/>
    <property type="match status" value="1"/>
</dbReference>
<dbReference type="InterPro" id="IPR000058">
    <property type="entry name" value="Znf_AN1"/>
</dbReference>
<dbReference type="Gene3D" id="4.10.1110.10">
    <property type="entry name" value="AN1-like Zinc finger"/>
    <property type="match status" value="1"/>
</dbReference>
<dbReference type="OrthoDB" id="428577at2759"/>
<proteinExistence type="predicted"/>
<accession>A0A9P4K0N2</accession>
<dbReference type="InterPro" id="IPR000626">
    <property type="entry name" value="Ubiquitin-like_dom"/>
</dbReference>
<dbReference type="GO" id="GO:0008270">
    <property type="term" value="F:zinc ion binding"/>
    <property type="evidence" value="ECO:0007669"/>
    <property type="project" value="UniProtKB-KW"/>
</dbReference>
<dbReference type="Pfam" id="PF01428">
    <property type="entry name" value="zf-AN1"/>
    <property type="match status" value="1"/>
</dbReference>
<keyword evidence="8" id="KW-1185">Reference proteome</keyword>
<name>A0A9P4K0N2_9PLEO</name>
<evidence type="ECO:0000256" key="2">
    <source>
        <dbReference type="ARBA" id="ARBA00022771"/>
    </source>
</evidence>
<keyword evidence="3" id="KW-0862">Zinc</keyword>
<feature type="domain" description="AN1-type" evidence="6">
    <location>
        <begin position="126"/>
        <end position="175"/>
    </location>
</feature>
<dbReference type="EMBL" id="ML986758">
    <property type="protein sequence ID" value="KAF2258528.1"/>
    <property type="molecule type" value="Genomic_DNA"/>
</dbReference>
<organism evidence="7 8">
    <name type="scientific">Lojkania enalia</name>
    <dbReference type="NCBI Taxonomy" id="147567"/>
    <lineage>
        <taxon>Eukaryota</taxon>
        <taxon>Fungi</taxon>
        <taxon>Dikarya</taxon>
        <taxon>Ascomycota</taxon>
        <taxon>Pezizomycotina</taxon>
        <taxon>Dothideomycetes</taxon>
        <taxon>Pleosporomycetidae</taxon>
        <taxon>Pleosporales</taxon>
        <taxon>Pleosporales incertae sedis</taxon>
        <taxon>Lojkania</taxon>
    </lineage>
</organism>
<evidence type="ECO:0000256" key="3">
    <source>
        <dbReference type="ARBA" id="ARBA00022833"/>
    </source>
</evidence>
<reference evidence="8" key="1">
    <citation type="journal article" date="2020" name="Stud. Mycol.">
        <title>101 Dothideomycetes genomes: A test case for predicting lifestyles and emergence of pathogens.</title>
        <authorList>
            <person name="Haridas S."/>
            <person name="Albert R."/>
            <person name="Binder M."/>
            <person name="Bloem J."/>
            <person name="LaButti K."/>
            <person name="Salamov A."/>
            <person name="Andreopoulos B."/>
            <person name="Baker S."/>
            <person name="Barry K."/>
            <person name="Bills G."/>
            <person name="Bluhm B."/>
            <person name="Cannon C."/>
            <person name="Castanera R."/>
            <person name="Culley D."/>
            <person name="Daum C."/>
            <person name="Ezra D."/>
            <person name="Gonzalez J."/>
            <person name="Henrissat B."/>
            <person name="Kuo A."/>
            <person name="Liang C."/>
            <person name="Lipzen A."/>
            <person name="Lutzoni F."/>
            <person name="Magnuson J."/>
            <person name="Mondo S."/>
            <person name="Nolan M."/>
            <person name="Ohm R."/>
            <person name="Pangilinan J."/>
            <person name="Park H.-J."/>
            <person name="Ramirez L."/>
            <person name="Alfaro M."/>
            <person name="Sun H."/>
            <person name="Tritt A."/>
            <person name="Yoshinaga Y."/>
            <person name="Zwiers L.-H."/>
            <person name="Turgeon B."/>
            <person name="Goodwin S."/>
            <person name="Spatafora J."/>
            <person name="Crous P."/>
            <person name="Grigoriev I."/>
        </authorList>
    </citation>
    <scope>NUCLEOTIDE SEQUENCE [LARGE SCALE GENOMIC DNA]</scope>
    <source>
        <strain evidence="8">CBS 304.66</strain>
    </source>
</reference>
<evidence type="ECO:0000259" key="6">
    <source>
        <dbReference type="PROSITE" id="PS51039"/>
    </source>
</evidence>
<dbReference type="InterPro" id="IPR035896">
    <property type="entry name" value="AN1-like_Znf"/>
</dbReference>
<dbReference type="SMART" id="SM00154">
    <property type="entry name" value="ZnF_AN1"/>
    <property type="match status" value="1"/>
</dbReference>
<gene>
    <name evidence="7" type="ORF">CC78DRAFT_537682</name>
</gene>
<comment type="caution">
    <text evidence="7">The sequence shown here is derived from an EMBL/GenBank/DDBJ whole genome shotgun (WGS) entry which is preliminary data.</text>
</comment>
<evidence type="ECO:0000313" key="8">
    <source>
        <dbReference type="Proteomes" id="UP000800093"/>
    </source>
</evidence>
<dbReference type="Proteomes" id="UP000800093">
    <property type="component" value="Unassembled WGS sequence"/>
</dbReference>